<comment type="caution">
    <text evidence="8">The sequence shown here is derived from an EMBL/GenBank/DDBJ whole genome shotgun (WGS) entry which is preliminary data.</text>
</comment>
<dbReference type="EC" id="3.4.21.89" evidence="4 6"/>
<protein>
    <recommendedName>
        <fullName evidence="4 6">Signal peptidase I</fullName>
        <ecNumber evidence="4 6">3.4.21.89</ecNumber>
    </recommendedName>
</protein>
<reference evidence="8 9" key="1">
    <citation type="submission" date="2023-07" db="EMBL/GenBank/DDBJ databases">
        <title>Description of novel actinomycetes strains, isolated from tidal flat sediment.</title>
        <authorList>
            <person name="Lu C."/>
        </authorList>
    </citation>
    <scope>NUCLEOTIDE SEQUENCE [LARGE SCALE GENOMIC DNA]</scope>
    <source>
        <strain evidence="8 9">SYSU T00b441</strain>
    </source>
</reference>
<dbReference type="Gene3D" id="2.10.109.10">
    <property type="entry name" value="Umud Fragment, subunit A"/>
    <property type="match status" value="1"/>
</dbReference>
<evidence type="ECO:0000256" key="1">
    <source>
        <dbReference type="ARBA" id="ARBA00000677"/>
    </source>
</evidence>
<sequence>MWRLARVTGVSMLPTYRPQDTVLLRPVGPAGPSRGDVAVLRRGAMRLVKRVVGLGGDRVEMEAGRLFVNGVPVDGRTRVPGPATWVWDVPADRCFVVGDNAAASEDSRTWDEPFVPTQDVDAVVLARLPGLRRRTTRVTRRRRPAAARRAGRS</sequence>
<gene>
    <name evidence="8" type="primary">lepB</name>
    <name evidence="8" type="ORF">Q6348_07935</name>
</gene>
<name>A0ABT9DDQ2_9CELL</name>
<dbReference type="Pfam" id="PF10502">
    <property type="entry name" value="Peptidase_S26"/>
    <property type="match status" value="1"/>
</dbReference>
<dbReference type="EMBL" id="JAUQYP010000001">
    <property type="protein sequence ID" value="MDO8107127.1"/>
    <property type="molecule type" value="Genomic_DNA"/>
</dbReference>
<dbReference type="InterPro" id="IPR036286">
    <property type="entry name" value="LexA/Signal_pep-like_sf"/>
</dbReference>
<dbReference type="InterPro" id="IPR000223">
    <property type="entry name" value="Pept_S26A_signal_pept_1"/>
</dbReference>
<dbReference type="InterPro" id="IPR019533">
    <property type="entry name" value="Peptidase_S26"/>
</dbReference>
<dbReference type="PRINTS" id="PR00727">
    <property type="entry name" value="LEADERPTASE"/>
</dbReference>
<dbReference type="SUPFAM" id="SSF51306">
    <property type="entry name" value="LexA/Signal peptidase"/>
    <property type="match status" value="1"/>
</dbReference>
<dbReference type="CDD" id="cd06462">
    <property type="entry name" value="Peptidase_S24_S26"/>
    <property type="match status" value="1"/>
</dbReference>
<dbReference type="RefSeq" id="WP_304600762.1">
    <property type="nucleotide sequence ID" value="NZ_JAUQYP010000001.1"/>
</dbReference>
<evidence type="ECO:0000256" key="4">
    <source>
        <dbReference type="ARBA" id="ARBA00013208"/>
    </source>
</evidence>
<evidence type="ECO:0000256" key="3">
    <source>
        <dbReference type="ARBA" id="ARBA00009370"/>
    </source>
</evidence>
<evidence type="ECO:0000256" key="5">
    <source>
        <dbReference type="ARBA" id="ARBA00022801"/>
    </source>
</evidence>
<evidence type="ECO:0000313" key="8">
    <source>
        <dbReference type="EMBL" id="MDO8107127.1"/>
    </source>
</evidence>
<dbReference type="PANTHER" id="PTHR43390:SF1">
    <property type="entry name" value="CHLOROPLAST PROCESSING PEPTIDASE"/>
    <property type="match status" value="1"/>
</dbReference>
<dbReference type="InterPro" id="IPR019757">
    <property type="entry name" value="Pept_S26A_signal_pept_1_Lys-AS"/>
</dbReference>
<evidence type="ECO:0000259" key="7">
    <source>
        <dbReference type="Pfam" id="PF10502"/>
    </source>
</evidence>
<comment type="similarity">
    <text evidence="3 6">Belongs to the peptidase S26 family.</text>
</comment>
<dbReference type="PROSITE" id="PS00760">
    <property type="entry name" value="SPASE_I_2"/>
    <property type="match status" value="1"/>
</dbReference>
<keyword evidence="6" id="KW-0645">Protease</keyword>
<feature type="domain" description="Peptidase S26" evidence="7">
    <location>
        <begin position="4"/>
        <end position="124"/>
    </location>
</feature>
<keyword evidence="5 6" id="KW-0378">Hydrolase</keyword>
<organism evidence="8 9">
    <name type="scientific">Actinotalea lenta</name>
    <dbReference type="NCBI Taxonomy" id="3064654"/>
    <lineage>
        <taxon>Bacteria</taxon>
        <taxon>Bacillati</taxon>
        <taxon>Actinomycetota</taxon>
        <taxon>Actinomycetes</taxon>
        <taxon>Micrococcales</taxon>
        <taxon>Cellulomonadaceae</taxon>
        <taxon>Actinotalea</taxon>
    </lineage>
</organism>
<keyword evidence="9" id="KW-1185">Reference proteome</keyword>
<dbReference type="GO" id="GO:0009003">
    <property type="term" value="F:signal peptidase activity"/>
    <property type="evidence" value="ECO:0007669"/>
    <property type="project" value="UniProtKB-EC"/>
</dbReference>
<evidence type="ECO:0000256" key="2">
    <source>
        <dbReference type="ARBA" id="ARBA00004401"/>
    </source>
</evidence>
<evidence type="ECO:0000313" key="9">
    <source>
        <dbReference type="Proteomes" id="UP001232536"/>
    </source>
</evidence>
<proteinExistence type="inferred from homology"/>
<comment type="catalytic activity">
    <reaction evidence="1 6">
        <text>Cleavage of hydrophobic, N-terminal signal or leader sequences from secreted and periplasmic proteins.</text>
        <dbReference type="EC" id="3.4.21.89"/>
    </reaction>
</comment>
<dbReference type="NCBIfam" id="TIGR02227">
    <property type="entry name" value="sigpep_I_bact"/>
    <property type="match status" value="1"/>
</dbReference>
<comment type="subcellular location">
    <subcellularLocation>
        <location evidence="2">Cell membrane</location>
        <topology evidence="2">Single-pass type II membrane protein</topology>
    </subcellularLocation>
    <subcellularLocation>
        <location evidence="6">Membrane</location>
        <topology evidence="6">Single-pass type II membrane protein</topology>
    </subcellularLocation>
</comment>
<evidence type="ECO:0000256" key="6">
    <source>
        <dbReference type="RuleBase" id="RU362042"/>
    </source>
</evidence>
<dbReference type="PANTHER" id="PTHR43390">
    <property type="entry name" value="SIGNAL PEPTIDASE I"/>
    <property type="match status" value="1"/>
</dbReference>
<dbReference type="Proteomes" id="UP001232536">
    <property type="component" value="Unassembled WGS sequence"/>
</dbReference>
<accession>A0ABT9DDQ2</accession>